<gene>
    <name evidence="1" type="ORF">NCTC7928_04812</name>
</gene>
<protein>
    <submittedName>
        <fullName evidence="1">Ig domain-containing protein</fullName>
    </submittedName>
</protein>
<sequence length="83" mass="8566">MRAFSEQYQLGSLQQTLKFVAGPLDAAHSTIALNPDKPVVGGTLTAIWTAKDANGNPVIGLNPDAPSLSGAARCGVYGIRLDG</sequence>
<organism evidence="1 2">
    <name type="scientific">Escherichia coli</name>
    <dbReference type="NCBI Taxonomy" id="562"/>
    <lineage>
        <taxon>Bacteria</taxon>
        <taxon>Pseudomonadati</taxon>
        <taxon>Pseudomonadota</taxon>
        <taxon>Gammaproteobacteria</taxon>
        <taxon>Enterobacterales</taxon>
        <taxon>Enterobacteriaceae</taxon>
        <taxon>Escherichia</taxon>
    </lineage>
</organism>
<name>A0A376LIL0_ECOLX</name>
<evidence type="ECO:0000313" key="1">
    <source>
        <dbReference type="EMBL" id="STF44089.1"/>
    </source>
</evidence>
<proteinExistence type="predicted"/>
<dbReference type="Proteomes" id="UP000254877">
    <property type="component" value="Unassembled WGS sequence"/>
</dbReference>
<dbReference type="SUPFAM" id="SSF49373">
    <property type="entry name" value="Invasin/intimin cell-adhesion fragments"/>
    <property type="match status" value="1"/>
</dbReference>
<accession>A0A376LIL0</accession>
<dbReference type="InterPro" id="IPR008964">
    <property type="entry name" value="Invasin/intimin_cell_adhesion"/>
</dbReference>
<dbReference type="EMBL" id="UGAB01000002">
    <property type="protein sequence ID" value="STF44089.1"/>
    <property type="molecule type" value="Genomic_DNA"/>
</dbReference>
<dbReference type="Gene3D" id="2.60.40.10">
    <property type="entry name" value="Immunoglobulins"/>
    <property type="match status" value="1"/>
</dbReference>
<dbReference type="AlphaFoldDB" id="A0A376LIL0"/>
<evidence type="ECO:0000313" key="2">
    <source>
        <dbReference type="Proteomes" id="UP000254877"/>
    </source>
</evidence>
<dbReference type="InterPro" id="IPR013783">
    <property type="entry name" value="Ig-like_fold"/>
</dbReference>
<reference evidence="1 2" key="1">
    <citation type="submission" date="2018-06" db="EMBL/GenBank/DDBJ databases">
        <authorList>
            <consortium name="Pathogen Informatics"/>
            <person name="Doyle S."/>
        </authorList>
    </citation>
    <scope>NUCLEOTIDE SEQUENCE [LARGE SCALE GENOMIC DNA]</scope>
    <source>
        <strain evidence="1 2">NCTC7928</strain>
    </source>
</reference>